<gene>
    <name evidence="2" type="ORF">LAESUDRAFT_718118</name>
</gene>
<feature type="signal peptide" evidence="1">
    <location>
        <begin position="1"/>
        <end position="19"/>
    </location>
</feature>
<proteinExistence type="predicted"/>
<evidence type="ECO:0000256" key="1">
    <source>
        <dbReference type="SAM" id="SignalP"/>
    </source>
</evidence>
<feature type="chain" id="PRO_5007855539" description="Secreted protein" evidence="1">
    <location>
        <begin position="20"/>
        <end position="125"/>
    </location>
</feature>
<dbReference type="RefSeq" id="XP_040758257.1">
    <property type="nucleotide sequence ID" value="XM_040907397.1"/>
</dbReference>
<keyword evidence="1" id="KW-0732">Signal</keyword>
<dbReference type="InParanoid" id="A0A165B8Y7"/>
<accession>A0A165B8Y7</accession>
<evidence type="ECO:0008006" key="4">
    <source>
        <dbReference type="Google" id="ProtNLM"/>
    </source>
</evidence>
<sequence>MAFLAFVFVLRQALEDTSSQKQRQVLKGKGRRWPRRSDSAVWRLFPDSAARCRDADYCVAWWASFGSGKPRSGFEIRTGRPALHQRFECFNKNKSDHMIEPIPYAQTVAISRRPPKEVVQQSPPA</sequence>
<dbReference type="Proteomes" id="UP000076871">
    <property type="component" value="Unassembled WGS sequence"/>
</dbReference>
<organism evidence="2 3">
    <name type="scientific">Laetiporus sulphureus 93-53</name>
    <dbReference type="NCBI Taxonomy" id="1314785"/>
    <lineage>
        <taxon>Eukaryota</taxon>
        <taxon>Fungi</taxon>
        <taxon>Dikarya</taxon>
        <taxon>Basidiomycota</taxon>
        <taxon>Agaricomycotina</taxon>
        <taxon>Agaricomycetes</taxon>
        <taxon>Polyporales</taxon>
        <taxon>Laetiporus</taxon>
    </lineage>
</organism>
<dbReference type="GeneID" id="63824426"/>
<reference evidence="2 3" key="1">
    <citation type="journal article" date="2016" name="Mol. Biol. Evol.">
        <title>Comparative Genomics of Early-Diverging Mushroom-Forming Fungi Provides Insights into the Origins of Lignocellulose Decay Capabilities.</title>
        <authorList>
            <person name="Nagy L.G."/>
            <person name="Riley R."/>
            <person name="Tritt A."/>
            <person name="Adam C."/>
            <person name="Daum C."/>
            <person name="Floudas D."/>
            <person name="Sun H."/>
            <person name="Yadav J.S."/>
            <person name="Pangilinan J."/>
            <person name="Larsson K.H."/>
            <person name="Matsuura K."/>
            <person name="Barry K."/>
            <person name="Labutti K."/>
            <person name="Kuo R."/>
            <person name="Ohm R.A."/>
            <person name="Bhattacharya S.S."/>
            <person name="Shirouzu T."/>
            <person name="Yoshinaga Y."/>
            <person name="Martin F.M."/>
            <person name="Grigoriev I.V."/>
            <person name="Hibbett D.S."/>
        </authorList>
    </citation>
    <scope>NUCLEOTIDE SEQUENCE [LARGE SCALE GENOMIC DNA]</scope>
    <source>
        <strain evidence="2 3">93-53</strain>
    </source>
</reference>
<dbReference type="EMBL" id="KV427684">
    <property type="protein sequence ID" value="KZT00517.1"/>
    <property type="molecule type" value="Genomic_DNA"/>
</dbReference>
<protein>
    <recommendedName>
        <fullName evidence="4">Secreted protein</fullName>
    </recommendedName>
</protein>
<evidence type="ECO:0000313" key="3">
    <source>
        <dbReference type="Proteomes" id="UP000076871"/>
    </source>
</evidence>
<dbReference type="AlphaFoldDB" id="A0A165B8Y7"/>
<keyword evidence="3" id="KW-1185">Reference proteome</keyword>
<evidence type="ECO:0000313" key="2">
    <source>
        <dbReference type="EMBL" id="KZT00517.1"/>
    </source>
</evidence>
<name>A0A165B8Y7_9APHY</name>